<dbReference type="Proteomes" id="UP000183940">
    <property type="component" value="Unassembled WGS sequence"/>
</dbReference>
<protein>
    <submittedName>
        <fullName evidence="1">Uncharacterized protein</fullName>
    </submittedName>
</protein>
<comment type="caution">
    <text evidence="1">The sequence shown here is derived from an EMBL/GenBank/DDBJ whole genome shotgun (WGS) entry which is preliminary data.</text>
</comment>
<keyword evidence="2" id="KW-1185">Reference proteome</keyword>
<proteinExistence type="predicted"/>
<organism evidence="1 2">
    <name type="scientific">Roseofilum reptotaenium AO1-A</name>
    <dbReference type="NCBI Taxonomy" id="1925591"/>
    <lineage>
        <taxon>Bacteria</taxon>
        <taxon>Bacillati</taxon>
        <taxon>Cyanobacteriota</taxon>
        <taxon>Cyanophyceae</taxon>
        <taxon>Desertifilales</taxon>
        <taxon>Desertifilaceae</taxon>
        <taxon>Roseofilum</taxon>
    </lineage>
</organism>
<accession>A0A1L9QKJ7</accession>
<reference evidence="1" key="1">
    <citation type="submission" date="2016-10" db="EMBL/GenBank/DDBJ databases">
        <title>CRISPR-Cas defence system in Roseofilum reptotaenium: evidence of a bacteriophage-cyanobacterium arms race in the coral black band disease.</title>
        <authorList>
            <person name="Buerger P."/>
            <person name="Wood-Charlson E.M."/>
            <person name="Weynberg K.D."/>
            <person name="Willis B."/>
            <person name="Van Oppen M.J."/>
        </authorList>
    </citation>
    <scope>NUCLEOTIDE SEQUENCE [LARGE SCALE GENOMIC DNA]</scope>
    <source>
        <strain evidence="1">AO1-A</strain>
    </source>
</reference>
<dbReference type="EMBL" id="MLAW01000061">
    <property type="protein sequence ID" value="OJJ16915.1"/>
    <property type="molecule type" value="Genomic_DNA"/>
</dbReference>
<name>A0A1L9QKJ7_9CYAN</name>
<evidence type="ECO:0000313" key="1">
    <source>
        <dbReference type="EMBL" id="OJJ16915.1"/>
    </source>
</evidence>
<dbReference type="AlphaFoldDB" id="A0A1L9QKJ7"/>
<evidence type="ECO:0000313" key="2">
    <source>
        <dbReference type="Proteomes" id="UP000183940"/>
    </source>
</evidence>
<gene>
    <name evidence="1" type="ORF">BI308_23145</name>
</gene>
<sequence length="155" mass="17838">MKDTTRIEVRLSPTQMETLTRFSTKLSAQDGIYNLAEVFQDFKLGKDDLHSLYKLLDFLKDFKEIPAYSGMSLSFFLSRLPGIILVLACTQNKEPDINHNLELKSFGELLEICRENKEKYYGFSKFLKPRNKDGLVTHIRACNSLMSDSDSNWIG</sequence>
<dbReference type="STRING" id="1925591.BI308_23145"/>